<dbReference type="AlphaFoldDB" id="A0A0M9IAG0"/>
<dbReference type="Pfam" id="PF00534">
    <property type="entry name" value="Glycos_transf_1"/>
    <property type="match status" value="1"/>
</dbReference>
<dbReference type="PANTHER" id="PTHR45947">
    <property type="entry name" value="SULFOQUINOVOSYL TRANSFERASE SQD2"/>
    <property type="match status" value="1"/>
</dbReference>
<dbReference type="GO" id="GO:0016757">
    <property type="term" value="F:glycosyltransferase activity"/>
    <property type="evidence" value="ECO:0007669"/>
    <property type="project" value="UniProtKB-KW"/>
</dbReference>
<dbReference type="RefSeq" id="WP_231584750.1">
    <property type="nucleotide sequence ID" value="NZ_CAJGUP010000229.1"/>
</dbReference>
<dbReference type="InterPro" id="IPR028098">
    <property type="entry name" value="Glyco_trans_4-like_N"/>
</dbReference>
<accession>A0A0M9IAG0</accession>
<feature type="domain" description="Glycosyltransferase subfamily 4-like N-terminal" evidence="2">
    <location>
        <begin position="19"/>
        <end position="150"/>
    </location>
</feature>
<protein>
    <submittedName>
        <fullName evidence="3">GDP-mannose-dependent alpha-(1-6)-phosphatidylinositol monomannoside mannosyltransferase</fullName>
        <ecNumber evidence="3">2.4.1.57</ecNumber>
    </submittedName>
</protein>
<evidence type="ECO:0000313" key="3">
    <source>
        <dbReference type="EMBL" id="CUI80837.1"/>
    </source>
</evidence>
<dbReference type="EC" id="2.4.1.57" evidence="3"/>
<dbReference type="InterPro" id="IPR050194">
    <property type="entry name" value="Glycosyltransferase_grp1"/>
</dbReference>
<keyword evidence="3" id="KW-0808">Transferase</keyword>
<dbReference type="PANTHER" id="PTHR45947:SF3">
    <property type="entry name" value="SULFOQUINOVOSYL TRANSFERASE SQD2"/>
    <property type="match status" value="1"/>
</dbReference>
<dbReference type="Gene3D" id="3.40.50.2000">
    <property type="entry name" value="Glycogen Phosphorylase B"/>
    <property type="match status" value="2"/>
</dbReference>
<evidence type="ECO:0000259" key="1">
    <source>
        <dbReference type="Pfam" id="PF00534"/>
    </source>
</evidence>
<feature type="domain" description="Glycosyl transferase family 1" evidence="1">
    <location>
        <begin position="185"/>
        <end position="352"/>
    </location>
</feature>
<evidence type="ECO:0000259" key="2">
    <source>
        <dbReference type="Pfam" id="PF13477"/>
    </source>
</evidence>
<dbReference type="Pfam" id="PF13477">
    <property type="entry name" value="Glyco_trans_4_2"/>
    <property type="match status" value="1"/>
</dbReference>
<gene>
    <name evidence="3" type="primary">pimB_6</name>
    <name evidence="3" type="ORF">ERS370011_02343</name>
</gene>
<reference evidence="3 4" key="1">
    <citation type="submission" date="2015-09" db="EMBL/GenBank/DDBJ databases">
        <authorList>
            <person name="Jackson K.R."/>
            <person name="Lunt B.L."/>
            <person name="Fisher J.N.B."/>
            <person name="Gardner A.V."/>
            <person name="Bailey M.E."/>
            <person name="Deus L.M."/>
            <person name="Earl A.S."/>
            <person name="Gibby P.D."/>
            <person name="Hartmann K.A."/>
            <person name="Liu J.E."/>
            <person name="Manci A.M."/>
            <person name="Nielsen D.A."/>
            <person name="Solomon M.B."/>
            <person name="Breakwell D.P."/>
            <person name="Burnett S.H."/>
            <person name="Grose J.H."/>
        </authorList>
    </citation>
    <scope>NUCLEOTIDE SEQUENCE [LARGE SCALE GENOMIC DNA]</scope>
    <source>
        <strain evidence="3 4">2789STDY5608636</strain>
    </source>
</reference>
<dbReference type="SUPFAM" id="SSF53756">
    <property type="entry name" value="UDP-Glycosyltransferase/glycogen phosphorylase"/>
    <property type="match status" value="1"/>
</dbReference>
<proteinExistence type="predicted"/>
<sequence>MLPRSTTGATSAGTSPICILLLAPGQSIHTIRWANGLAQRGLDVHLAALEAFPEGAYDPRVRLHRLPWGRPLGYALATGALRRLVRRIQPDLTNAHYATGYGLLARRAGCRPMVLSAWGSDIYEFPRASSWHRRLLQRNLNAATVLCATSQAMSREMSKLTRGMINITPFGIDESAFSPAGARAANGPLVIGTVKALETHYGIDILLKTYARSRALLRTTHPALAARLELHIYGDGSLRAALEALAARLDIADSTRFMGKIPHDSVPEVLRGFDVYVALSRMDSFGVAILEASACGLPVLVSDADGPAEIVADGQTGFVVPREDDLAASRRLTELLLDPARRQALGQAGRQRVLDRYTWNLSLDAMLGVYDRALSKIRS</sequence>
<evidence type="ECO:0000313" key="4">
    <source>
        <dbReference type="Proteomes" id="UP000053096"/>
    </source>
</evidence>
<dbReference type="InterPro" id="IPR001296">
    <property type="entry name" value="Glyco_trans_1"/>
</dbReference>
<dbReference type="Proteomes" id="UP000053096">
    <property type="component" value="Unassembled WGS sequence"/>
</dbReference>
<name>A0A0M9IAG0_9BORD</name>
<dbReference type="EMBL" id="CYTV01000005">
    <property type="protein sequence ID" value="CUI80837.1"/>
    <property type="molecule type" value="Genomic_DNA"/>
</dbReference>
<organism evidence="3 4">
    <name type="scientific">Bordetella pseudohinzii</name>
    <dbReference type="NCBI Taxonomy" id="1331258"/>
    <lineage>
        <taxon>Bacteria</taxon>
        <taxon>Pseudomonadati</taxon>
        <taxon>Pseudomonadota</taxon>
        <taxon>Betaproteobacteria</taxon>
        <taxon>Burkholderiales</taxon>
        <taxon>Alcaligenaceae</taxon>
        <taxon>Bordetella</taxon>
    </lineage>
</organism>
<keyword evidence="3" id="KW-0328">Glycosyltransferase</keyword>